<evidence type="ECO:0000313" key="1">
    <source>
        <dbReference type="EMBL" id="GJD97486.1"/>
    </source>
</evidence>
<sequence>MPDAFIDWNPGDPPLSAVQHAGNIRALWTRLGEVIAAAGTDIINGSTQSADLRTLTFQTSLGRTFSATLPPGPFFPKGPRIVGSSYAVDDLITWQGSSYIVLLPHVASVSLDTDLVANRLQLVAAKGRDSETFRGPYVAGLAYAAGDVVYTGTPGQEVLYFKAFADVAPADPGPPSFAWGQVSLSPYDELHVDVSGLPGAGAVVRRYAVPRPTYLLPGLPRSAASLDVATTAASVYRLTVNDVQVGTITFAAGSKVGVFAMAAFQFLNPGAVLRVVAPATQDATAAGLAVTLTLAR</sequence>
<organism evidence="1 2">
    <name type="scientific">Methylobacterium iners</name>
    <dbReference type="NCBI Taxonomy" id="418707"/>
    <lineage>
        <taxon>Bacteria</taxon>
        <taxon>Pseudomonadati</taxon>
        <taxon>Pseudomonadota</taxon>
        <taxon>Alphaproteobacteria</taxon>
        <taxon>Hyphomicrobiales</taxon>
        <taxon>Methylobacteriaceae</taxon>
        <taxon>Methylobacterium</taxon>
    </lineage>
</organism>
<reference evidence="1" key="1">
    <citation type="journal article" date="2021" name="Front. Microbiol.">
        <title>Comprehensive Comparative Genomics and Phenotyping of Methylobacterium Species.</title>
        <authorList>
            <person name="Alessa O."/>
            <person name="Ogura Y."/>
            <person name="Fujitani Y."/>
            <person name="Takami H."/>
            <person name="Hayashi T."/>
            <person name="Sahin N."/>
            <person name="Tani A."/>
        </authorList>
    </citation>
    <scope>NUCLEOTIDE SEQUENCE</scope>
    <source>
        <strain evidence="1">DSM 19015</strain>
    </source>
</reference>
<reference evidence="1" key="2">
    <citation type="submission" date="2021-08" db="EMBL/GenBank/DDBJ databases">
        <authorList>
            <person name="Tani A."/>
            <person name="Ola A."/>
            <person name="Ogura Y."/>
            <person name="Katsura K."/>
            <person name="Hayashi T."/>
        </authorList>
    </citation>
    <scope>NUCLEOTIDE SEQUENCE</scope>
    <source>
        <strain evidence="1">DSM 19015</strain>
    </source>
</reference>
<comment type="caution">
    <text evidence="1">The sequence shown here is derived from an EMBL/GenBank/DDBJ whole genome shotgun (WGS) entry which is preliminary data.</text>
</comment>
<proteinExistence type="predicted"/>
<protein>
    <submittedName>
        <fullName evidence="1">Uncharacterized protein</fullName>
    </submittedName>
</protein>
<keyword evidence="2" id="KW-1185">Reference proteome</keyword>
<name>A0ABQ4S3L8_9HYPH</name>
<dbReference type="Proteomes" id="UP001055125">
    <property type="component" value="Unassembled WGS sequence"/>
</dbReference>
<evidence type="ECO:0000313" key="2">
    <source>
        <dbReference type="Proteomes" id="UP001055125"/>
    </source>
</evidence>
<gene>
    <name evidence="1" type="ORF">OCOJLMKI_4717</name>
</gene>
<accession>A0ABQ4S3L8</accession>
<dbReference type="RefSeq" id="WP_238246544.1">
    <property type="nucleotide sequence ID" value="NZ_BPQP01000089.1"/>
</dbReference>
<dbReference type="EMBL" id="BPQP01000089">
    <property type="protein sequence ID" value="GJD97486.1"/>
    <property type="molecule type" value="Genomic_DNA"/>
</dbReference>